<evidence type="ECO:0000313" key="8">
    <source>
        <dbReference type="EMBL" id="CAA7407913.1"/>
    </source>
</evidence>
<evidence type="ECO:0000256" key="6">
    <source>
        <dbReference type="SAM" id="Phobius"/>
    </source>
</evidence>
<dbReference type="Pfam" id="PF26410">
    <property type="entry name" value="GH5_mannosidase"/>
    <property type="match status" value="1"/>
</dbReference>
<dbReference type="InterPro" id="IPR001547">
    <property type="entry name" value="Glyco_hydro_5"/>
</dbReference>
<keyword evidence="6" id="KW-0812">Transmembrane</keyword>
<evidence type="ECO:0000256" key="3">
    <source>
        <dbReference type="ARBA" id="ARBA00012706"/>
    </source>
</evidence>
<dbReference type="GO" id="GO:0000272">
    <property type="term" value="P:polysaccharide catabolic process"/>
    <property type="evidence" value="ECO:0007669"/>
    <property type="project" value="InterPro"/>
</dbReference>
<evidence type="ECO:0000313" key="9">
    <source>
        <dbReference type="Proteomes" id="UP000663760"/>
    </source>
</evidence>
<dbReference type="EC" id="3.2.1.78" evidence="3"/>
<sequence>MGNGRSSYPLIGVLLLAVVGYFNWSGGGVDPSRLRIPIPWLQPPMSFVGRNGTRFVLLRAEGGGSGGGGEAPSVYVNGWNSYWLMAAAASQGRRGRETVAEMLRRGRDMGMEVCRTWAFSDGGRGGGAALQISPGRFDEQVFQALDYVIYEARRNQVRLILCLVNNLEAFGGKAQYIRWAQEAGVNLTSADDPFFSHPVIRGFYKDYIKAILRRRNSYSGVLYSDEPAIFAWELMNEPRCSSNSSAPLLQAWIAEMAAHIKSIDQKHLVTVGLEGFYGSKRAERLGVNPGDWAGSLGSDFIQNSAVQNIDFASAHAYPDSWIPNAGLEEKVEYLASWVDYHVNDGERILKKPVLITEIGSYLKVNEQGLYERDVLLKTAYDKVYKSAEKGQAGAGALIWQLILEGIEEQYGDKFSLVAEKYPSTDKLIRQQSCRLRYLLRRNQTDDKPGWPC</sequence>
<dbReference type="InterPro" id="IPR017853">
    <property type="entry name" value="GH"/>
</dbReference>
<name>A0A7I8LD22_SPIIN</name>
<protein>
    <recommendedName>
        <fullName evidence="3">mannan endo-1,4-beta-mannosidase</fullName>
        <ecNumber evidence="3">3.2.1.78</ecNumber>
    </recommendedName>
</protein>
<evidence type="ECO:0000256" key="5">
    <source>
        <dbReference type="ARBA" id="ARBA00023295"/>
    </source>
</evidence>
<dbReference type="FunFam" id="3.20.20.80:FF:000012">
    <property type="entry name" value="Mannan endo-1,4-beta-mannosidase 6"/>
    <property type="match status" value="1"/>
</dbReference>
<keyword evidence="4" id="KW-0378">Hydrolase</keyword>
<accession>A0A7I8LD22</accession>
<dbReference type="InterPro" id="IPR045053">
    <property type="entry name" value="MAN-like"/>
</dbReference>
<dbReference type="Proteomes" id="UP000663760">
    <property type="component" value="Chromosome 14"/>
</dbReference>
<feature type="transmembrane region" description="Helical" evidence="6">
    <location>
        <begin position="7"/>
        <end position="24"/>
    </location>
</feature>
<feature type="domain" description="Glycoside hydrolase family 5" evidence="7">
    <location>
        <begin position="75"/>
        <end position="400"/>
    </location>
</feature>
<dbReference type="PANTHER" id="PTHR31451:SF51">
    <property type="entry name" value="MANNAN ENDO-1,4-BETA-MANNOSIDASE 6"/>
    <property type="match status" value="1"/>
</dbReference>
<comment type="catalytic activity">
    <reaction evidence="1">
        <text>Random hydrolysis of (1-&gt;4)-beta-D-mannosidic linkages in mannans, galactomannans and glucomannans.</text>
        <dbReference type="EC" id="3.2.1.78"/>
    </reaction>
</comment>
<keyword evidence="6" id="KW-1133">Transmembrane helix</keyword>
<comment type="similarity">
    <text evidence="2">Belongs to the glycosyl hydrolase 5 (cellulase A) family.</text>
</comment>
<dbReference type="SUPFAM" id="SSF51445">
    <property type="entry name" value="(Trans)glycosidases"/>
    <property type="match status" value="1"/>
</dbReference>
<dbReference type="GO" id="GO:0016985">
    <property type="term" value="F:mannan endo-1,4-beta-mannosidase activity"/>
    <property type="evidence" value="ECO:0007669"/>
    <property type="project" value="UniProtKB-EC"/>
</dbReference>
<reference evidence="8" key="1">
    <citation type="submission" date="2020-02" db="EMBL/GenBank/DDBJ databases">
        <authorList>
            <person name="Scholz U."/>
            <person name="Mascher M."/>
            <person name="Fiebig A."/>
        </authorList>
    </citation>
    <scope>NUCLEOTIDE SEQUENCE</scope>
</reference>
<keyword evidence="5" id="KW-0326">Glycosidase</keyword>
<proteinExistence type="inferred from homology"/>
<evidence type="ECO:0000256" key="4">
    <source>
        <dbReference type="ARBA" id="ARBA00022801"/>
    </source>
</evidence>
<gene>
    <name evidence="8" type="ORF">SI8410_14018591</name>
</gene>
<evidence type="ECO:0000256" key="2">
    <source>
        <dbReference type="ARBA" id="ARBA00005641"/>
    </source>
</evidence>
<evidence type="ECO:0000256" key="1">
    <source>
        <dbReference type="ARBA" id="ARBA00001678"/>
    </source>
</evidence>
<dbReference type="Gene3D" id="3.20.20.80">
    <property type="entry name" value="Glycosidases"/>
    <property type="match status" value="1"/>
</dbReference>
<dbReference type="OrthoDB" id="406631at2759"/>
<dbReference type="AlphaFoldDB" id="A0A7I8LD22"/>
<organism evidence="8 9">
    <name type="scientific">Spirodela intermedia</name>
    <name type="common">Intermediate duckweed</name>
    <dbReference type="NCBI Taxonomy" id="51605"/>
    <lineage>
        <taxon>Eukaryota</taxon>
        <taxon>Viridiplantae</taxon>
        <taxon>Streptophyta</taxon>
        <taxon>Embryophyta</taxon>
        <taxon>Tracheophyta</taxon>
        <taxon>Spermatophyta</taxon>
        <taxon>Magnoliopsida</taxon>
        <taxon>Liliopsida</taxon>
        <taxon>Araceae</taxon>
        <taxon>Lemnoideae</taxon>
        <taxon>Spirodela</taxon>
    </lineage>
</organism>
<keyword evidence="6" id="KW-0472">Membrane</keyword>
<keyword evidence="9" id="KW-1185">Reference proteome</keyword>
<dbReference type="PANTHER" id="PTHR31451">
    <property type="match status" value="1"/>
</dbReference>
<dbReference type="EMBL" id="LR746277">
    <property type="protein sequence ID" value="CAA7407913.1"/>
    <property type="molecule type" value="Genomic_DNA"/>
</dbReference>
<evidence type="ECO:0000259" key="7">
    <source>
        <dbReference type="Pfam" id="PF26410"/>
    </source>
</evidence>